<comment type="caution">
    <text evidence="2">The sequence shown here is derived from an EMBL/GenBank/DDBJ whole genome shotgun (WGS) entry which is preliminary data.</text>
</comment>
<evidence type="ECO:0000313" key="2">
    <source>
        <dbReference type="EMBL" id="GAA1825874.1"/>
    </source>
</evidence>
<proteinExistence type="predicted"/>
<dbReference type="Proteomes" id="UP001501746">
    <property type="component" value="Unassembled WGS sequence"/>
</dbReference>
<gene>
    <name evidence="2" type="ORF">GCM10009750_06430</name>
</gene>
<keyword evidence="1" id="KW-0472">Membrane</keyword>
<name>A0ABN2MGC7_9MICO</name>
<keyword evidence="1" id="KW-0812">Transmembrane</keyword>
<sequence>MKTVRVWLGIVIGVLFLIAGAWFLIVDVADYRGWALLGVAVLNGVILWAFLKDKDPDQSWRL</sequence>
<evidence type="ECO:0000313" key="3">
    <source>
        <dbReference type="Proteomes" id="UP001501746"/>
    </source>
</evidence>
<keyword evidence="3" id="KW-1185">Reference proteome</keyword>
<keyword evidence="1" id="KW-1133">Transmembrane helix</keyword>
<dbReference type="EMBL" id="BAAANK010000001">
    <property type="protein sequence ID" value="GAA1825874.1"/>
    <property type="molecule type" value="Genomic_DNA"/>
</dbReference>
<organism evidence="2 3">
    <name type="scientific">Agromyces salentinus</name>
    <dbReference type="NCBI Taxonomy" id="269421"/>
    <lineage>
        <taxon>Bacteria</taxon>
        <taxon>Bacillati</taxon>
        <taxon>Actinomycetota</taxon>
        <taxon>Actinomycetes</taxon>
        <taxon>Micrococcales</taxon>
        <taxon>Microbacteriaceae</taxon>
        <taxon>Agromyces</taxon>
    </lineage>
</organism>
<protein>
    <recommendedName>
        <fullName evidence="4">DUF4175 domain-containing protein</fullName>
    </recommendedName>
</protein>
<feature type="transmembrane region" description="Helical" evidence="1">
    <location>
        <begin position="7"/>
        <end position="25"/>
    </location>
</feature>
<dbReference type="RefSeq" id="WP_157429146.1">
    <property type="nucleotide sequence ID" value="NZ_BAAANK010000001.1"/>
</dbReference>
<feature type="transmembrane region" description="Helical" evidence="1">
    <location>
        <begin position="31"/>
        <end position="51"/>
    </location>
</feature>
<evidence type="ECO:0008006" key="4">
    <source>
        <dbReference type="Google" id="ProtNLM"/>
    </source>
</evidence>
<accession>A0ABN2MGC7</accession>
<reference evidence="2 3" key="1">
    <citation type="journal article" date="2019" name="Int. J. Syst. Evol. Microbiol.">
        <title>The Global Catalogue of Microorganisms (GCM) 10K type strain sequencing project: providing services to taxonomists for standard genome sequencing and annotation.</title>
        <authorList>
            <consortium name="The Broad Institute Genomics Platform"/>
            <consortium name="The Broad Institute Genome Sequencing Center for Infectious Disease"/>
            <person name="Wu L."/>
            <person name="Ma J."/>
        </authorList>
    </citation>
    <scope>NUCLEOTIDE SEQUENCE [LARGE SCALE GENOMIC DNA]</scope>
    <source>
        <strain evidence="2 3">JCM 14323</strain>
    </source>
</reference>
<evidence type="ECO:0000256" key="1">
    <source>
        <dbReference type="SAM" id="Phobius"/>
    </source>
</evidence>